<gene>
    <name evidence="3" type="ORF">EAH88_15650</name>
</gene>
<evidence type="ECO:0000256" key="2">
    <source>
        <dbReference type="SAM" id="SignalP"/>
    </source>
</evidence>
<dbReference type="Proteomes" id="UP000319486">
    <property type="component" value="Unassembled WGS sequence"/>
</dbReference>
<evidence type="ECO:0000313" key="4">
    <source>
        <dbReference type="Proteomes" id="UP000319486"/>
    </source>
</evidence>
<evidence type="ECO:0000256" key="1">
    <source>
        <dbReference type="SAM" id="MobiDB-lite"/>
    </source>
</evidence>
<feature type="signal peptide" evidence="2">
    <location>
        <begin position="1"/>
        <end position="24"/>
    </location>
</feature>
<name>A0A502C0V3_9GAMM</name>
<feature type="region of interest" description="Disordered" evidence="1">
    <location>
        <begin position="25"/>
        <end position="69"/>
    </location>
</feature>
<dbReference type="AlphaFoldDB" id="A0A502C0V3"/>
<dbReference type="PROSITE" id="PS51257">
    <property type="entry name" value="PROKAR_LIPOPROTEIN"/>
    <property type="match status" value="1"/>
</dbReference>
<sequence length="155" mass="16209">MPTLSRLTPALMIAGLLLAGCAHQQPTTRTSSSSSSSTTTTSPATRTSSATHGEHAAATGNKTVDNANLPDNTGIAACDDYLSSYLACHRAAAIYAPDQLQSRYQAMRTSLLRDSQNPDIRPQLAARCNSLATQLRQALHGKSCAENPVPAGSTP</sequence>
<keyword evidence="4" id="KW-1185">Reference proteome</keyword>
<accession>A0A502C0V3</accession>
<dbReference type="EMBL" id="RCZO01000010">
    <property type="protein sequence ID" value="TPG05396.1"/>
    <property type="molecule type" value="Genomic_DNA"/>
</dbReference>
<protein>
    <recommendedName>
        <fullName evidence="5">Lipoprotein</fullName>
    </recommendedName>
</protein>
<reference evidence="3 4" key="1">
    <citation type="journal article" date="2019" name="Environ. Microbiol.">
        <title>Species interactions and distinct microbial communities in high Arctic permafrost affected cryosols are associated with the CH4 and CO2 gas fluxes.</title>
        <authorList>
            <person name="Altshuler I."/>
            <person name="Hamel J."/>
            <person name="Turney S."/>
            <person name="Magnuson E."/>
            <person name="Levesque R."/>
            <person name="Greer C."/>
            <person name="Whyte L.G."/>
        </authorList>
    </citation>
    <scope>NUCLEOTIDE SEQUENCE [LARGE SCALE GENOMIC DNA]</scope>
    <source>
        <strain evidence="3 4">S13Y</strain>
    </source>
</reference>
<comment type="caution">
    <text evidence="3">The sequence shown here is derived from an EMBL/GenBank/DDBJ whole genome shotgun (WGS) entry which is preliminary data.</text>
</comment>
<evidence type="ECO:0000313" key="3">
    <source>
        <dbReference type="EMBL" id="TPG05396.1"/>
    </source>
</evidence>
<evidence type="ECO:0008006" key="5">
    <source>
        <dbReference type="Google" id="ProtNLM"/>
    </source>
</evidence>
<feature type="compositionally biased region" description="Low complexity" evidence="1">
    <location>
        <begin position="26"/>
        <end position="51"/>
    </location>
</feature>
<keyword evidence="2" id="KW-0732">Signal</keyword>
<dbReference type="RefSeq" id="WP_140654431.1">
    <property type="nucleotide sequence ID" value="NZ_RCZO01000010.1"/>
</dbReference>
<feature type="compositionally biased region" description="Polar residues" evidence="1">
    <location>
        <begin position="60"/>
        <end position="69"/>
    </location>
</feature>
<feature type="chain" id="PRO_5021374350" description="Lipoprotein" evidence="2">
    <location>
        <begin position="25"/>
        <end position="155"/>
    </location>
</feature>
<proteinExistence type="predicted"/>
<organism evidence="3 4">
    <name type="scientific">Rhodanobacter glycinis</name>
    <dbReference type="NCBI Taxonomy" id="582702"/>
    <lineage>
        <taxon>Bacteria</taxon>
        <taxon>Pseudomonadati</taxon>
        <taxon>Pseudomonadota</taxon>
        <taxon>Gammaproteobacteria</taxon>
        <taxon>Lysobacterales</taxon>
        <taxon>Rhodanobacteraceae</taxon>
        <taxon>Rhodanobacter</taxon>
    </lineage>
</organism>